<sequence>MALHKNHHANVVVIGGGTGTHTVLKGLKLYDWLNLTAIVSMADNGGSTGILRDELGVLPPGDIRQCLVALSESDQLMRDLFNYRFGTGQLKGHNFGNLFLSALEKVTSSFDQAVSKTSEVLKIKGRVVPVTLESTHLYGVLKNGKVLNGEHAVTTANLRGHDQINRVFLKPRVQASAKALAAIREANLIVVAPGTLYSSIIPIFLVNGIAKAIHNSKAKKIVVCNLMAKGIFTRGFSVDDFLKALEKYAGQNTFDYVIYNKRLPRSNLLKRYQHEGMPVAPPLFVKNKSRTFTKVQDKLRPIFIGGDLVARDPYRPNLNDPLKRQRTLIRHNPERLAKIIVDIIKREKRGYPR</sequence>
<accession>A0A1F7URT6</accession>
<evidence type="ECO:0000256" key="1">
    <source>
        <dbReference type="ARBA" id="ARBA00022490"/>
    </source>
</evidence>
<dbReference type="SUPFAM" id="SSF142338">
    <property type="entry name" value="CofD-like"/>
    <property type="match status" value="1"/>
</dbReference>
<dbReference type="Gene3D" id="3.40.50.10680">
    <property type="entry name" value="CofD-like domains"/>
    <property type="match status" value="1"/>
</dbReference>
<evidence type="ECO:0000313" key="3">
    <source>
        <dbReference type="EMBL" id="OGL81000.1"/>
    </source>
</evidence>
<dbReference type="HAMAP" id="MF_00973">
    <property type="entry name" value="Gluconeogen_factor"/>
    <property type="match status" value="1"/>
</dbReference>
<gene>
    <name evidence="3" type="ORF">A2936_03395</name>
</gene>
<dbReference type="NCBIfam" id="TIGR01826">
    <property type="entry name" value="CofD_related"/>
    <property type="match status" value="1"/>
</dbReference>
<dbReference type="CDD" id="cd07187">
    <property type="entry name" value="YvcK_like"/>
    <property type="match status" value="1"/>
</dbReference>
<dbReference type="GO" id="GO:0008360">
    <property type="term" value="P:regulation of cell shape"/>
    <property type="evidence" value="ECO:0007669"/>
    <property type="project" value="UniProtKB-UniRule"/>
</dbReference>
<comment type="caution">
    <text evidence="3">The sequence shown here is derived from an EMBL/GenBank/DDBJ whole genome shotgun (WGS) entry which is preliminary data.</text>
</comment>
<dbReference type="GO" id="GO:0005737">
    <property type="term" value="C:cytoplasm"/>
    <property type="evidence" value="ECO:0007669"/>
    <property type="project" value="UniProtKB-SubCell"/>
</dbReference>
<dbReference type="Proteomes" id="UP000176846">
    <property type="component" value="Unassembled WGS sequence"/>
</dbReference>
<comment type="subcellular location">
    <subcellularLocation>
        <location evidence="2">Cytoplasm</location>
    </subcellularLocation>
</comment>
<dbReference type="InterPro" id="IPR010119">
    <property type="entry name" value="Gluconeogen_factor"/>
</dbReference>
<dbReference type="PANTHER" id="PTHR30135:SF3">
    <property type="entry name" value="GLUCONEOGENESIS FACTOR-RELATED"/>
    <property type="match status" value="1"/>
</dbReference>
<dbReference type="InterPro" id="IPR002882">
    <property type="entry name" value="CofD"/>
</dbReference>
<dbReference type="EMBL" id="MGEK01000035">
    <property type="protein sequence ID" value="OGL81000.1"/>
    <property type="molecule type" value="Genomic_DNA"/>
</dbReference>
<dbReference type="PANTHER" id="PTHR30135">
    <property type="entry name" value="UNCHARACTERIZED PROTEIN YVCK-RELATED"/>
    <property type="match status" value="1"/>
</dbReference>
<comment type="function">
    <text evidence="2">Required for morphogenesis under gluconeogenic growth conditions.</text>
</comment>
<evidence type="ECO:0000313" key="4">
    <source>
        <dbReference type="Proteomes" id="UP000176846"/>
    </source>
</evidence>
<organism evidence="3 4">
    <name type="scientific">Candidatus Uhrbacteria bacterium RIFCSPLOWO2_01_FULL_47_25</name>
    <dbReference type="NCBI Taxonomy" id="1802402"/>
    <lineage>
        <taxon>Bacteria</taxon>
        <taxon>Candidatus Uhriibacteriota</taxon>
    </lineage>
</organism>
<keyword evidence="1 2" id="KW-0963">Cytoplasm</keyword>
<protein>
    <recommendedName>
        <fullName evidence="2">Putative gluconeogenesis factor</fullName>
    </recommendedName>
</protein>
<name>A0A1F7URT6_9BACT</name>
<dbReference type="GO" id="GO:0043743">
    <property type="term" value="F:LPPG:FO 2-phospho-L-lactate transferase activity"/>
    <property type="evidence" value="ECO:0007669"/>
    <property type="project" value="InterPro"/>
</dbReference>
<dbReference type="AlphaFoldDB" id="A0A1F7URT6"/>
<reference evidence="3 4" key="1">
    <citation type="journal article" date="2016" name="Nat. Commun.">
        <title>Thousands of microbial genomes shed light on interconnected biogeochemical processes in an aquifer system.</title>
        <authorList>
            <person name="Anantharaman K."/>
            <person name="Brown C.T."/>
            <person name="Hug L.A."/>
            <person name="Sharon I."/>
            <person name="Castelle C.J."/>
            <person name="Probst A.J."/>
            <person name="Thomas B.C."/>
            <person name="Singh A."/>
            <person name="Wilkins M.J."/>
            <person name="Karaoz U."/>
            <person name="Brodie E.L."/>
            <person name="Williams K.H."/>
            <person name="Hubbard S.S."/>
            <person name="Banfield J.F."/>
        </authorList>
    </citation>
    <scope>NUCLEOTIDE SEQUENCE [LARGE SCALE GENOMIC DNA]</scope>
</reference>
<proteinExistence type="inferred from homology"/>
<evidence type="ECO:0000256" key="2">
    <source>
        <dbReference type="HAMAP-Rule" id="MF_00973"/>
    </source>
</evidence>
<comment type="similarity">
    <text evidence="2">Belongs to the gluconeogenesis factor family.</text>
</comment>
<dbReference type="Pfam" id="PF01933">
    <property type="entry name" value="CofD"/>
    <property type="match status" value="1"/>
</dbReference>
<dbReference type="InterPro" id="IPR038136">
    <property type="entry name" value="CofD-like_dom_sf"/>
</dbReference>